<evidence type="ECO:0000256" key="6">
    <source>
        <dbReference type="ARBA" id="ARBA00022989"/>
    </source>
</evidence>
<keyword evidence="3" id="KW-0813">Transport</keyword>
<feature type="transmembrane region" description="Helical" evidence="10">
    <location>
        <begin position="302"/>
        <end position="322"/>
    </location>
</feature>
<keyword evidence="4 10" id="KW-0812">Transmembrane</keyword>
<dbReference type="PROSITE" id="PS50850">
    <property type="entry name" value="MFS"/>
    <property type="match status" value="1"/>
</dbReference>
<keyword evidence="5" id="KW-0532">Neurotransmitter transport</keyword>
<keyword evidence="13" id="KW-1185">Reference proteome</keyword>
<dbReference type="Pfam" id="PF07690">
    <property type="entry name" value="MFS_1"/>
    <property type="match status" value="1"/>
</dbReference>
<dbReference type="InterPro" id="IPR050930">
    <property type="entry name" value="MFS_Vesicular_Transporter"/>
</dbReference>
<keyword evidence="7 10" id="KW-0472">Membrane</keyword>
<feature type="transmembrane region" description="Helical" evidence="10">
    <location>
        <begin position="31"/>
        <end position="54"/>
    </location>
</feature>
<protein>
    <submittedName>
        <fullName evidence="12">Vesamicol binding protein-like protein</fullName>
    </submittedName>
</protein>
<feature type="transmembrane region" description="Helical" evidence="10">
    <location>
        <begin position="129"/>
        <end position="148"/>
    </location>
</feature>
<evidence type="ECO:0000256" key="8">
    <source>
        <dbReference type="ARBA" id="ARBA00023180"/>
    </source>
</evidence>
<dbReference type="InterPro" id="IPR020846">
    <property type="entry name" value="MFS_dom"/>
</dbReference>
<evidence type="ECO:0000256" key="3">
    <source>
        <dbReference type="ARBA" id="ARBA00022448"/>
    </source>
</evidence>
<feature type="transmembrane region" description="Helical" evidence="10">
    <location>
        <begin position="391"/>
        <end position="408"/>
    </location>
</feature>
<keyword evidence="8" id="KW-0325">Glycoprotein</keyword>
<sequence>MPVLPAITEDFANYWKRFNERIEDPQRQKRIILVAVCIALLLDNMLYMVIVPIIPDYLREIGAWTTHTEGGTVEFRNISNRVVPLRIGGRVVYEGEDSAVGVLFASKAMIQLFVNPFSGAIIDRIGYDIPMMFGLSIMFFSTAVFACGKSYGLLFFARSLQGVGSAFADTSGLAMIADRFNEENERQEALGIALSFISFGSLFAPPFGGLLYEFCGKEFPFIILALVCLLDGFLVLVVMSPVKQQMKAAGISRPKGTPIYVLLRDPFIAVCAGALVMGNMSLSFLEPTISIWMQDTMHVEEWQIGMIWLPAFFPYVLGVYVSVRLASKYPRYQWLTASIGLALAGISSFILPFSRSFWALFVPIAVICFGEAQVSTAILPTLGYLVDTRYVSIYGSIYAIADISYSLAYAFGPIIAGSVVAAFGFVTLNILIAFCNIAYCPVLARLRHIYDYNPFEGDANTTAGEPSDKYQTYAVQDGNTVKHQQFATPGLDDNPWGEEPQNKTNPFVSGTDLRQNAASGEEKMQSANQFEMRANYSSSYAPQASFNYTLNSQQAIRQVQGMNTGYSNAS</sequence>
<accession>A0A3S3PWD9</accession>
<dbReference type="CDD" id="cd17383">
    <property type="entry name" value="MFS_SLC18A3_VAChT"/>
    <property type="match status" value="1"/>
</dbReference>
<dbReference type="GO" id="GO:0030121">
    <property type="term" value="C:AP-1 adaptor complex"/>
    <property type="evidence" value="ECO:0007669"/>
    <property type="project" value="TreeGrafter"/>
</dbReference>
<dbReference type="FunFam" id="1.20.1250.20:FF:000109">
    <property type="entry name" value="Putative vesicular acetylcholine transporter"/>
    <property type="match status" value="1"/>
</dbReference>
<feature type="transmembrane region" description="Helical" evidence="10">
    <location>
        <begin position="219"/>
        <end position="238"/>
    </location>
</feature>
<evidence type="ECO:0000256" key="4">
    <source>
        <dbReference type="ARBA" id="ARBA00022692"/>
    </source>
</evidence>
<evidence type="ECO:0000256" key="9">
    <source>
        <dbReference type="SAM" id="MobiDB-lite"/>
    </source>
</evidence>
<dbReference type="GO" id="GO:0043195">
    <property type="term" value="C:terminal bouton"/>
    <property type="evidence" value="ECO:0007669"/>
    <property type="project" value="TreeGrafter"/>
</dbReference>
<dbReference type="AlphaFoldDB" id="A0A3S3PWD9"/>
<dbReference type="STRING" id="1965070.A0A3S3PWD9"/>
<dbReference type="InterPro" id="IPR011701">
    <property type="entry name" value="MFS"/>
</dbReference>
<dbReference type="InterPro" id="IPR036259">
    <property type="entry name" value="MFS_trans_sf"/>
</dbReference>
<dbReference type="GO" id="GO:0007268">
    <property type="term" value="P:chemical synaptic transmission"/>
    <property type="evidence" value="ECO:0007669"/>
    <property type="project" value="TreeGrafter"/>
</dbReference>
<comment type="similarity">
    <text evidence="2">Belongs to the major facilitator superfamily. Vesicular transporter family.</text>
</comment>
<comment type="subcellular location">
    <subcellularLocation>
        <location evidence="1">Membrane</location>
        <topology evidence="1">Multi-pass membrane protein</topology>
    </subcellularLocation>
</comment>
<evidence type="ECO:0000313" key="12">
    <source>
        <dbReference type="EMBL" id="RWS09366.1"/>
    </source>
</evidence>
<dbReference type="SUPFAM" id="SSF103473">
    <property type="entry name" value="MFS general substrate transporter"/>
    <property type="match status" value="1"/>
</dbReference>
<feature type="region of interest" description="Disordered" evidence="9">
    <location>
        <begin position="485"/>
        <end position="509"/>
    </location>
</feature>
<feature type="domain" description="Major facilitator superfamily (MFS) profile" evidence="11">
    <location>
        <begin position="32"/>
        <end position="453"/>
    </location>
</feature>
<dbReference type="Gene3D" id="1.20.1250.20">
    <property type="entry name" value="MFS general substrate transporter like domains"/>
    <property type="match status" value="1"/>
</dbReference>
<feature type="transmembrane region" description="Helical" evidence="10">
    <location>
        <begin position="334"/>
        <end position="351"/>
    </location>
</feature>
<feature type="transmembrane region" description="Helical" evidence="10">
    <location>
        <begin position="414"/>
        <end position="439"/>
    </location>
</feature>
<dbReference type="Proteomes" id="UP000285301">
    <property type="component" value="Unassembled WGS sequence"/>
</dbReference>
<evidence type="ECO:0000313" key="13">
    <source>
        <dbReference type="Proteomes" id="UP000285301"/>
    </source>
</evidence>
<evidence type="ECO:0000256" key="5">
    <source>
        <dbReference type="ARBA" id="ARBA00022775"/>
    </source>
</evidence>
<dbReference type="GO" id="GO:0030122">
    <property type="term" value="C:AP-2 adaptor complex"/>
    <property type="evidence" value="ECO:0007669"/>
    <property type="project" value="TreeGrafter"/>
</dbReference>
<evidence type="ECO:0000256" key="2">
    <source>
        <dbReference type="ARBA" id="ARBA00006829"/>
    </source>
</evidence>
<proteinExistence type="inferred from homology"/>
<evidence type="ECO:0000259" key="11">
    <source>
        <dbReference type="PROSITE" id="PS50850"/>
    </source>
</evidence>
<dbReference type="PANTHER" id="PTHR23506">
    <property type="entry name" value="GH10249P"/>
    <property type="match status" value="1"/>
</dbReference>
<feature type="transmembrane region" description="Helical" evidence="10">
    <location>
        <begin position="189"/>
        <end position="207"/>
    </location>
</feature>
<name>A0A3S3PWD9_9ACAR</name>
<dbReference type="PANTHER" id="PTHR23506:SF13">
    <property type="entry name" value="VESICULAR ACETYLCHOLINE TRANSPORTER"/>
    <property type="match status" value="1"/>
</dbReference>
<keyword evidence="6 10" id="KW-1133">Transmembrane helix</keyword>
<dbReference type="OrthoDB" id="5086884at2759"/>
<reference evidence="12 13" key="1">
    <citation type="journal article" date="2018" name="Gigascience">
        <title>Genomes of trombidid mites reveal novel predicted allergens and laterally-transferred genes associated with secondary metabolism.</title>
        <authorList>
            <person name="Dong X."/>
            <person name="Chaisiri K."/>
            <person name="Xia D."/>
            <person name="Armstrong S.D."/>
            <person name="Fang Y."/>
            <person name="Donnelly M.J."/>
            <person name="Kadowaki T."/>
            <person name="McGarry J.W."/>
            <person name="Darby A.C."/>
            <person name="Makepeace B.L."/>
        </authorList>
    </citation>
    <scope>NUCLEOTIDE SEQUENCE [LARGE SCALE GENOMIC DNA]</scope>
    <source>
        <strain evidence="12">UoL-WK</strain>
    </source>
</reference>
<evidence type="ECO:0000256" key="10">
    <source>
        <dbReference type="SAM" id="Phobius"/>
    </source>
</evidence>
<comment type="caution">
    <text evidence="12">The sequence shown here is derived from an EMBL/GenBank/DDBJ whole genome shotgun (WGS) entry which is preliminary data.</text>
</comment>
<organism evidence="12 13">
    <name type="scientific">Dinothrombium tinctorium</name>
    <dbReference type="NCBI Taxonomy" id="1965070"/>
    <lineage>
        <taxon>Eukaryota</taxon>
        <taxon>Metazoa</taxon>
        <taxon>Ecdysozoa</taxon>
        <taxon>Arthropoda</taxon>
        <taxon>Chelicerata</taxon>
        <taxon>Arachnida</taxon>
        <taxon>Acari</taxon>
        <taxon>Acariformes</taxon>
        <taxon>Trombidiformes</taxon>
        <taxon>Prostigmata</taxon>
        <taxon>Anystina</taxon>
        <taxon>Parasitengona</taxon>
        <taxon>Trombidioidea</taxon>
        <taxon>Trombidiidae</taxon>
        <taxon>Dinothrombium</taxon>
    </lineage>
</organism>
<evidence type="ECO:0000256" key="1">
    <source>
        <dbReference type="ARBA" id="ARBA00004141"/>
    </source>
</evidence>
<feature type="transmembrane region" description="Helical" evidence="10">
    <location>
        <begin position="259"/>
        <end position="282"/>
    </location>
</feature>
<feature type="transmembrane region" description="Helical" evidence="10">
    <location>
        <begin position="357"/>
        <end position="379"/>
    </location>
</feature>
<dbReference type="GO" id="GO:0005277">
    <property type="term" value="F:acetylcholine transmembrane transporter activity"/>
    <property type="evidence" value="ECO:0007669"/>
    <property type="project" value="TreeGrafter"/>
</dbReference>
<dbReference type="EMBL" id="NCKU01002541">
    <property type="protein sequence ID" value="RWS09366.1"/>
    <property type="molecule type" value="Genomic_DNA"/>
</dbReference>
<gene>
    <name evidence="12" type="ORF">B4U79_09785</name>
</gene>
<evidence type="ECO:0000256" key="7">
    <source>
        <dbReference type="ARBA" id="ARBA00023136"/>
    </source>
</evidence>